<protein>
    <submittedName>
        <fullName evidence="1">Uncharacterized protein</fullName>
    </submittedName>
</protein>
<organism evidence="1">
    <name type="scientific">Tanacetum cinerariifolium</name>
    <name type="common">Dalmatian daisy</name>
    <name type="synonym">Chrysanthemum cinerariifolium</name>
    <dbReference type="NCBI Taxonomy" id="118510"/>
    <lineage>
        <taxon>Eukaryota</taxon>
        <taxon>Viridiplantae</taxon>
        <taxon>Streptophyta</taxon>
        <taxon>Embryophyta</taxon>
        <taxon>Tracheophyta</taxon>
        <taxon>Spermatophyta</taxon>
        <taxon>Magnoliopsida</taxon>
        <taxon>eudicotyledons</taxon>
        <taxon>Gunneridae</taxon>
        <taxon>Pentapetalae</taxon>
        <taxon>asterids</taxon>
        <taxon>campanulids</taxon>
        <taxon>Asterales</taxon>
        <taxon>Asteraceae</taxon>
        <taxon>Asteroideae</taxon>
        <taxon>Anthemideae</taxon>
        <taxon>Anthemidinae</taxon>
        <taxon>Tanacetum</taxon>
    </lineage>
</organism>
<reference evidence="1" key="1">
    <citation type="journal article" date="2019" name="Sci. Rep.">
        <title>Draft genome of Tanacetum cinerariifolium, the natural source of mosquito coil.</title>
        <authorList>
            <person name="Yamashiro T."/>
            <person name="Shiraishi A."/>
            <person name="Satake H."/>
            <person name="Nakayama K."/>
        </authorList>
    </citation>
    <scope>NUCLEOTIDE SEQUENCE</scope>
</reference>
<dbReference type="AlphaFoldDB" id="A0A699HHA5"/>
<name>A0A699HHA5_TANCI</name>
<sequence>MFYADVLIVTGFNVSSKRIKKIHEELGIQSALPTHIPKQAPSQVSRRKRKHMELEPEVKICLVIKHSKDGMIFNKVGVDSLVSYLVMALLEGVPFLDNMVIEEPEYGIFFTDMFGDQAF</sequence>
<accession>A0A699HHA5</accession>
<proteinExistence type="predicted"/>
<gene>
    <name evidence="1" type="ORF">Tci_387894</name>
</gene>
<comment type="caution">
    <text evidence="1">The sequence shown here is derived from an EMBL/GenBank/DDBJ whole genome shotgun (WGS) entry which is preliminary data.</text>
</comment>
<dbReference type="EMBL" id="BKCJ010156301">
    <property type="protein sequence ID" value="GEY15920.1"/>
    <property type="molecule type" value="Genomic_DNA"/>
</dbReference>
<evidence type="ECO:0000313" key="1">
    <source>
        <dbReference type="EMBL" id="GEY15920.1"/>
    </source>
</evidence>